<keyword evidence="3" id="KW-1185">Reference proteome</keyword>
<dbReference type="Proteomes" id="UP000230002">
    <property type="component" value="Unassembled WGS sequence"/>
</dbReference>
<feature type="region of interest" description="Disordered" evidence="1">
    <location>
        <begin position="1"/>
        <end position="23"/>
    </location>
</feature>
<evidence type="ECO:0000313" key="3">
    <source>
        <dbReference type="Proteomes" id="UP000230002"/>
    </source>
</evidence>
<organism evidence="2 3">
    <name type="scientific">Ganoderma sinense ZZ0214-1</name>
    <dbReference type="NCBI Taxonomy" id="1077348"/>
    <lineage>
        <taxon>Eukaryota</taxon>
        <taxon>Fungi</taxon>
        <taxon>Dikarya</taxon>
        <taxon>Basidiomycota</taxon>
        <taxon>Agaricomycotina</taxon>
        <taxon>Agaricomycetes</taxon>
        <taxon>Polyporales</taxon>
        <taxon>Polyporaceae</taxon>
        <taxon>Ganoderma</taxon>
    </lineage>
</organism>
<comment type="caution">
    <text evidence="2">The sequence shown here is derived from an EMBL/GenBank/DDBJ whole genome shotgun (WGS) entry which is preliminary data.</text>
</comment>
<reference evidence="2 3" key="1">
    <citation type="journal article" date="2015" name="Sci. Rep.">
        <title>Chromosome-level genome map provides insights into diverse defense mechanisms in the medicinal fungus Ganoderma sinense.</title>
        <authorList>
            <person name="Zhu Y."/>
            <person name="Xu J."/>
            <person name="Sun C."/>
            <person name="Zhou S."/>
            <person name="Xu H."/>
            <person name="Nelson D.R."/>
            <person name="Qian J."/>
            <person name="Song J."/>
            <person name="Luo H."/>
            <person name="Xiang L."/>
            <person name="Li Y."/>
            <person name="Xu Z."/>
            <person name="Ji A."/>
            <person name="Wang L."/>
            <person name="Lu S."/>
            <person name="Hayward A."/>
            <person name="Sun W."/>
            <person name="Li X."/>
            <person name="Schwartz D.C."/>
            <person name="Wang Y."/>
            <person name="Chen S."/>
        </authorList>
    </citation>
    <scope>NUCLEOTIDE SEQUENCE [LARGE SCALE GENOMIC DNA]</scope>
    <source>
        <strain evidence="2 3">ZZ0214-1</strain>
    </source>
</reference>
<name>A0A2G8S715_9APHY</name>
<evidence type="ECO:0000313" key="2">
    <source>
        <dbReference type="EMBL" id="PIL29569.1"/>
    </source>
</evidence>
<proteinExistence type="predicted"/>
<dbReference type="EMBL" id="AYKW01000020">
    <property type="protein sequence ID" value="PIL29569.1"/>
    <property type="molecule type" value="Genomic_DNA"/>
</dbReference>
<gene>
    <name evidence="2" type="ORF">GSI_08205</name>
</gene>
<evidence type="ECO:0000256" key="1">
    <source>
        <dbReference type="SAM" id="MobiDB-lite"/>
    </source>
</evidence>
<accession>A0A2G8S715</accession>
<dbReference type="AlphaFoldDB" id="A0A2G8S715"/>
<sequence length="137" mass="15157">MVPDRASIGTGTVPELGPGQPSEACRSTFVQWTPKGAHNDLFYFSLLQDVDEIAENNGGPRPDQMQFRADAIALSPVVSDYASRFLLSLKDHDAILGLLGTAKNWVWPEDKVVEGGPSFRPYSRRRGVRRLGWGRCL</sequence>
<protein>
    <submittedName>
        <fullName evidence="2">Uncharacterized protein</fullName>
    </submittedName>
</protein>